<proteinExistence type="predicted"/>
<comment type="caution">
    <text evidence="2">The sequence shown here is derived from an EMBL/GenBank/DDBJ whole genome shotgun (WGS) entry which is preliminary data.</text>
</comment>
<dbReference type="EMBL" id="MFQD01000036">
    <property type="protein sequence ID" value="OGH67738.1"/>
    <property type="molecule type" value="Genomic_DNA"/>
</dbReference>
<evidence type="ECO:0000313" key="3">
    <source>
        <dbReference type="Proteomes" id="UP000176532"/>
    </source>
</evidence>
<protein>
    <recommendedName>
        <fullName evidence="4">Glycoside-hydrolase family GH114 TIM-barrel domain-containing protein</fullName>
    </recommendedName>
</protein>
<feature type="signal peptide" evidence="1">
    <location>
        <begin position="1"/>
        <end position="24"/>
    </location>
</feature>
<dbReference type="STRING" id="1798682.A3C15_04335"/>
<feature type="chain" id="PRO_5009525564" description="Glycoside-hydrolase family GH114 TIM-barrel domain-containing protein" evidence="1">
    <location>
        <begin position="25"/>
        <end position="506"/>
    </location>
</feature>
<dbReference type="Proteomes" id="UP000176532">
    <property type="component" value="Unassembled WGS sequence"/>
</dbReference>
<evidence type="ECO:0000313" key="2">
    <source>
        <dbReference type="EMBL" id="OGH67738.1"/>
    </source>
</evidence>
<accession>A0A1F6M840</accession>
<keyword evidence="1" id="KW-0732">Signal</keyword>
<evidence type="ECO:0008006" key="4">
    <source>
        <dbReference type="Google" id="ProtNLM"/>
    </source>
</evidence>
<reference evidence="2 3" key="1">
    <citation type="journal article" date="2016" name="Nat. Commun.">
        <title>Thousands of microbial genomes shed light on interconnected biogeochemical processes in an aquifer system.</title>
        <authorList>
            <person name="Anantharaman K."/>
            <person name="Brown C.T."/>
            <person name="Hug L.A."/>
            <person name="Sharon I."/>
            <person name="Castelle C.J."/>
            <person name="Probst A.J."/>
            <person name="Thomas B.C."/>
            <person name="Singh A."/>
            <person name="Wilkins M.J."/>
            <person name="Karaoz U."/>
            <person name="Brodie E.L."/>
            <person name="Williams K.H."/>
            <person name="Hubbard S.S."/>
            <person name="Banfield J.F."/>
        </authorList>
    </citation>
    <scope>NUCLEOTIDE SEQUENCE [LARGE SCALE GENOMIC DNA]</scope>
</reference>
<dbReference type="InterPro" id="IPR013785">
    <property type="entry name" value="Aldolase_TIM"/>
</dbReference>
<dbReference type="InterPro" id="IPR029455">
    <property type="entry name" value="GHL15"/>
</dbReference>
<dbReference type="AlphaFoldDB" id="A0A1F6M840"/>
<gene>
    <name evidence="2" type="ORF">A3C15_04335</name>
</gene>
<name>A0A1F6M840_9BACT</name>
<organism evidence="2 3">
    <name type="scientific">Candidatus Magasanikbacteria bacterium RIFCSPHIGHO2_02_FULL_50_9b</name>
    <dbReference type="NCBI Taxonomy" id="1798682"/>
    <lineage>
        <taxon>Bacteria</taxon>
        <taxon>Candidatus Magasanikiibacteriota</taxon>
    </lineage>
</organism>
<dbReference type="Pfam" id="PF14885">
    <property type="entry name" value="GHL15"/>
    <property type="match status" value="1"/>
</dbReference>
<dbReference type="Gene3D" id="3.20.20.70">
    <property type="entry name" value="Aldolase class I"/>
    <property type="match status" value="1"/>
</dbReference>
<evidence type="ECO:0000256" key="1">
    <source>
        <dbReference type="SAM" id="SignalP"/>
    </source>
</evidence>
<sequence length="506" mass="56021">MKKICAIVLLIATLVIPSTTPISAARPFASQLANIFLSWVITRDDAERLANWDLVVLDAEVGARQKKLLQLMRARNPHIKILAYVSSNEIHELNERLTNEAPLRGKLQARLSDELFLTNATGTRVSFWPNTQMLNVTTDWKFILPEYIQEEILSTGVWDGIMLDNVWDGVTWYVGDVDLKRDGVVDAPDKANAAWERDMHALLAYLRLRAPNALLFGNGSTKFTELDGVVIENFQDRDFNETATRIEAFRAARAPKPAVVVINSKITSVIPMQYSLASALLLDAFFSFDGGEKSHAQTWWHDEYDAPFGTVGVVTTTDKISSLQRPLIESRAIAAPFEHPAVVASVYTSTGTEISAPITIAKRGRAKKIVQPEFKRTFSSQVFDTATAERLTVSGRSEKTEIKIFSGRKKIAAIHPVTDLQNARVVVTTGQFTRTGPRDIVVIVTTPDKMVIQIFTGAGALKNSFSIQRALNESVAVFTRDVDANGLDEIIVLRPLTPRSATSETP</sequence>